<evidence type="ECO:0000256" key="1">
    <source>
        <dbReference type="SAM" id="SignalP"/>
    </source>
</evidence>
<comment type="caution">
    <text evidence="2">The sequence shown here is derived from an EMBL/GenBank/DDBJ whole genome shotgun (WGS) entry which is preliminary data.</text>
</comment>
<feature type="chain" id="PRO_5020441358" evidence="1">
    <location>
        <begin position="21"/>
        <end position="513"/>
    </location>
</feature>
<dbReference type="OrthoDB" id="327358at2"/>
<proteinExistence type="predicted"/>
<evidence type="ECO:0000313" key="2">
    <source>
        <dbReference type="EMBL" id="TGN17263.1"/>
    </source>
</evidence>
<dbReference type="EMBL" id="RQHW01000078">
    <property type="protein sequence ID" value="TGN17263.1"/>
    <property type="molecule type" value="Genomic_DNA"/>
</dbReference>
<accession>A0A4R9LW21</accession>
<sequence>MATKWLRPLLLSFSLPICFSFCKLNLNNAGDPFTENFLLTAAIKEYLRTCKTEQVWEQKIGTGNNYVVVTKNVVLPDGDIVIAGFASEPISPDTSSAGKNQSYSGTTGVTKEGFIVKLDGRDGKIQWLDYLGEVSGDNEEVVALGLFTNGDIAVSSVATGTEIPGGISPKTATNTLFVARYNSSGNRLWHTYLDSPNANGDRGILLVDDSDQIHLLIMTTTASPPHLGFSEFPSPKVASMGSYSDNDVCYALLSSAGVPIAQTFLSGTGSEYAYTIVQQGDKIYIGGRTTGNMNGFTGHPNSVGTYNRPYLAIADKSLNFSSIKYYGGSGTGTEGSINSLIKKDQELYSFALVDEPYGASAASPFQGVVPRKNLLYQKLALDGTEIWHSFLGTSTSGILDKVRPGFLLSHTNSVYSNILGPPDGTRYTGVGDKESGDGSGRFQMAVSKMNASNGELQALVYKSNLPQPGLSLLFNTKEMCQGKVNYLQFVQPRDTFSNQTYVMVRTAPTTVFP</sequence>
<protein>
    <submittedName>
        <fullName evidence="2">Uncharacterized protein</fullName>
    </submittedName>
</protein>
<reference evidence="2" key="1">
    <citation type="journal article" date="2019" name="PLoS Negl. Trop. Dis.">
        <title>Revisiting the worldwide diversity of Leptospira species in the environment.</title>
        <authorList>
            <person name="Vincent A.T."/>
            <person name="Schiettekatte O."/>
            <person name="Bourhy P."/>
            <person name="Veyrier F.J."/>
            <person name="Picardeau M."/>
        </authorList>
    </citation>
    <scope>NUCLEOTIDE SEQUENCE [LARGE SCALE GENOMIC DNA]</scope>
    <source>
        <strain evidence="2">201300427</strain>
    </source>
</reference>
<keyword evidence="3" id="KW-1185">Reference proteome</keyword>
<dbReference type="RefSeq" id="WP_135761817.1">
    <property type="nucleotide sequence ID" value="NZ_RQHW01000078.1"/>
</dbReference>
<name>A0A4R9LW21_9LEPT</name>
<organism evidence="2 3">
    <name type="scientific">Leptospira idonii</name>
    <dbReference type="NCBI Taxonomy" id="1193500"/>
    <lineage>
        <taxon>Bacteria</taxon>
        <taxon>Pseudomonadati</taxon>
        <taxon>Spirochaetota</taxon>
        <taxon>Spirochaetia</taxon>
        <taxon>Leptospirales</taxon>
        <taxon>Leptospiraceae</taxon>
        <taxon>Leptospira</taxon>
    </lineage>
</organism>
<evidence type="ECO:0000313" key="3">
    <source>
        <dbReference type="Proteomes" id="UP000298058"/>
    </source>
</evidence>
<feature type="signal peptide" evidence="1">
    <location>
        <begin position="1"/>
        <end position="20"/>
    </location>
</feature>
<gene>
    <name evidence="2" type="ORF">EHS15_17130</name>
</gene>
<keyword evidence="1" id="KW-0732">Signal</keyword>
<dbReference type="AlphaFoldDB" id="A0A4R9LW21"/>
<dbReference type="Proteomes" id="UP000298058">
    <property type="component" value="Unassembled WGS sequence"/>
</dbReference>